<dbReference type="AlphaFoldDB" id="A0A563W243"/>
<dbReference type="Proteomes" id="UP000320055">
    <property type="component" value="Unassembled WGS sequence"/>
</dbReference>
<feature type="transmembrane region" description="Helical" evidence="1">
    <location>
        <begin position="111"/>
        <end position="127"/>
    </location>
</feature>
<gene>
    <name evidence="2" type="ORF">H1P_640015</name>
</gene>
<keyword evidence="1" id="KW-1133">Transmembrane helix</keyword>
<protein>
    <recommendedName>
        <fullName evidence="4">Cofactor assembly of complex C subunit B</fullName>
    </recommendedName>
</protein>
<feature type="transmembrane region" description="Helical" evidence="1">
    <location>
        <begin position="6"/>
        <end position="27"/>
    </location>
</feature>
<dbReference type="RefSeq" id="WP_144867233.1">
    <property type="nucleotide sequence ID" value="NZ_LR213823.1"/>
</dbReference>
<accession>A0A563W243</accession>
<sequence length="172" mass="19816">MDTNIISTFVLTTLMMIGLPFFIRASIKDRTEQIRLPTSQSEEVFLPKLQQYFESRAYRVVDLDREKNQVTFEGFVQPSLFLAIFLSCIAALGLLCVVLILCFFYPANSNLFWFLLLLAPTAGIFYWQKAGRLEKVLLSVEPNMDLSDHKSVIKLTGHRDELKQLQQKISFN</sequence>
<dbReference type="InterPro" id="IPR021919">
    <property type="entry name" value="CCB1"/>
</dbReference>
<evidence type="ECO:0000256" key="1">
    <source>
        <dbReference type="SAM" id="Phobius"/>
    </source>
</evidence>
<evidence type="ECO:0000313" key="2">
    <source>
        <dbReference type="EMBL" id="VEP17748.1"/>
    </source>
</evidence>
<dbReference type="OrthoDB" id="513241at2"/>
<proteinExistence type="predicted"/>
<keyword evidence="1" id="KW-0472">Membrane</keyword>
<dbReference type="PANTHER" id="PTHR35302:SF1">
    <property type="entry name" value="PROTEIN COFACTOR ASSEMBLY OF COMPLEX C SUBUNIT B CCB1, CHLOROPLASTIC"/>
    <property type="match status" value="1"/>
</dbReference>
<keyword evidence="3" id="KW-1185">Reference proteome</keyword>
<evidence type="ECO:0008006" key="4">
    <source>
        <dbReference type="Google" id="ProtNLM"/>
    </source>
</evidence>
<organism evidence="2 3">
    <name type="scientific">Hyella patelloides LEGE 07179</name>
    <dbReference type="NCBI Taxonomy" id="945734"/>
    <lineage>
        <taxon>Bacteria</taxon>
        <taxon>Bacillati</taxon>
        <taxon>Cyanobacteriota</taxon>
        <taxon>Cyanophyceae</taxon>
        <taxon>Pleurocapsales</taxon>
        <taxon>Hyellaceae</taxon>
        <taxon>Hyella</taxon>
    </lineage>
</organism>
<evidence type="ECO:0000313" key="3">
    <source>
        <dbReference type="Proteomes" id="UP000320055"/>
    </source>
</evidence>
<reference evidence="2 3" key="1">
    <citation type="submission" date="2019-01" db="EMBL/GenBank/DDBJ databases">
        <authorList>
            <person name="Brito A."/>
        </authorList>
    </citation>
    <scope>NUCLEOTIDE SEQUENCE [LARGE SCALE GENOMIC DNA]</scope>
    <source>
        <strain evidence="2">1</strain>
    </source>
</reference>
<name>A0A563W243_9CYAN</name>
<feature type="transmembrane region" description="Helical" evidence="1">
    <location>
        <begin position="80"/>
        <end position="105"/>
    </location>
</feature>
<dbReference type="Pfam" id="PF12046">
    <property type="entry name" value="CCB1"/>
    <property type="match status" value="1"/>
</dbReference>
<keyword evidence="1" id="KW-0812">Transmembrane</keyword>
<dbReference type="PANTHER" id="PTHR35302">
    <property type="match status" value="1"/>
</dbReference>
<dbReference type="EMBL" id="CAACVJ010000601">
    <property type="protein sequence ID" value="VEP17748.1"/>
    <property type="molecule type" value="Genomic_DNA"/>
</dbReference>